<dbReference type="RefSeq" id="WP_123932534.1">
    <property type="nucleotide sequence ID" value="NZ_JBPSDP010000019.1"/>
</dbReference>
<dbReference type="EMBL" id="RKMH01000018">
    <property type="protein sequence ID" value="RPA57193.1"/>
    <property type="molecule type" value="Genomic_DNA"/>
</dbReference>
<dbReference type="CDD" id="cd07576">
    <property type="entry name" value="R-amidase_like"/>
    <property type="match status" value="1"/>
</dbReference>
<evidence type="ECO:0000256" key="1">
    <source>
        <dbReference type="ARBA" id="ARBA00022801"/>
    </source>
</evidence>
<dbReference type="PROSITE" id="PS50263">
    <property type="entry name" value="CN_HYDROLASE"/>
    <property type="match status" value="1"/>
</dbReference>
<dbReference type="GO" id="GO:0050126">
    <property type="term" value="F:N-carbamoylputrescine amidase activity"/>
    <property type="evidence" value="ECO:0007669"/>
    <property type="project" value="TreeGrafter"/>
</dbReference>
<evidence type="ECO:0000259" key="2">
    <source>
        <dbReference type="PROSITE" id="PS50263"/>
    </source>
</evidence>
<evidence type="ECO:0000313" key="4">
    <source>
        <dbReference type="Proteomes" id="UP000267536"/>
    </source>
</evidence>
<dbReference type="PANTHER" id="PTHR43674:SF2">
    <property type="entry name" value="BETA-UREIDOPROPIONASE"/>
    <property type="match status" value="1"/>
</dbReference>
<dbReference type="GO" id="GO:0033388">
    <property type="term" value="P:putrescine biosynthetic process from arginine"/>
    <property type="evidence" value="ECO:0007669"/>
    <property type="project" value="TreeGrafter"/>
</dbReference>
<dbReference type="AlphaFoldDB" id="A0A3N4G2N9"/>
<proteinExistence type="predicted"/>
<dbReference type="SUPFAM" id="SSF56317">
    <property type="entry name" value="Carbon-nitrogen hydrolase"/>
    <property type="match status" value="1"/>
</dbReference>
<dbReference type="InterPro" id="IPR036526">
    <property type="entry name" value="C-N_Hydrolase_sf"/>
</dbReference>
<sequence length="299" mass="32500">MTDKSLDSASPHAESPNAGWPNTLRLALWQCSPLPDSDRDDHAGVITENLQRLEAIMADVAGRADLLITPEMFMCGYNIGAAAARARSDEADGPIAASVAQLSSRYGLAVLYGCAERVTDAHQTSAGAKEVVYNAIRLIDSDGVTIATHHKTHLFGDLDIAMVTAGTTRAPVVDFGSWRLGMLICYEVEFPEMVRDLAIRGADVVCVPTANMPDYDKVQQILLPARALENQVYLAYANYVGSERDLSFGGLSEMVGPGGIIDVSAGRDERVAIATADHDTLRRSRETWRYLADRRPELY</sequence>
<dbReference type="Pfam" id="PF00795">
    <property type="entry name" value="CN_hydrolase"/>
    <property type="match status" value="1"/>
</dbReference>
<dbReference type="PANTHER" id="PTHR43674">
    <property type="entry name" value="NITRILASE C965.09-RELATED"/>
    <property type="match status" value="1"/>
</dbReference>
<protein>
    <submittedName>
        <fullName evidence="3">Carbon-nitrogen hydrolase</fullName>
    </submittedName>
</protein>
<dbReference type="OrthoDB" id="4008466at2"/>
<evidence type="ECO:0000313" key="3">
    <source>
        <dbReference type="EMBL" id="RPA57193.1"/>
    </source>
</evidence>
<dbReference type="Proteomes" id="UP000267536">
    <property type="component" value="Unassembled WGS sequence"/>
</dbReference>
<accession>A0A3N4G2N9</accession>
<dbReference type="Gene3D" id="3.60.110.10">
    <property type="entry name" value="Carbon-nitrogen hydrolase"/>
    <property type="match status" value="1"/>
</dbReference>
<name>A0A3N4G2N9_9ACTN</name>
<dbReference type="InterPro" id="IPR050345">
    <property type="entry name" value="Aliph_Amidase/BUP"/>
</dbReference>
<feature type="domain" description="CN hydrolase" evidence="2">
    <location>
        <begin position="24"/>
        <end position="280"/>
    </location>
</feature>
<keyword evidence="4" id="KW-1185">Reference proteome</keyword>
<gene>
    <name evidence="3" type="ORF">EF294_19345</name>
</gene>
<reference evidence="3 4" key="1">
    <citation type="submission" date="2018-11" db="EMBL/GenBank/DDBJ databases">
        <title>Draft genome sequence of Gordonia sp. RS15-1S isolated from rice stems.</title>
        <authorList>
            <person name="Muangham S."/>
        </authorList>
    </citation>
    <scope>NUCLEOTIDE SEQUENCE [LARGE SCALE GENOMIC DNA]</scope>
    <source>
        <strain evidence="3 4">RS15-1S</strain>
    </source>
</reference>
<keyword evidence="1 3" id="KW-0378">Hydrolase</keyword>
<comment type="caution">
    <text evidence="3">The sequence shown here is derived from an EMBL/GenBank/DDBJ whole genome shotgun (WGS) entry which is preliminary data.</text>
</comment>
<dbReference type="InterPro" id="IPR044083">
    <property type="entry name" value="RamA-like"/>
</dbReference>
<dbReference type="InterPro" id="IPR003010">
    <property type="entry name" value="C-N_Hydrolase"/>
</dbReference>
<organism evidence="3 4">
    <name type="scientific">Gordonia oryzae</name>
    <dbReference type="NCBI Taxonomy" id="2487349"/>
    <lineage>
        <taxon>Bacteria</taxon>
        <taxon>Bacillati</taxon>
        <taxon>Actinomycetota</taxon>
        <taxon>Actinomycetes</taxon>
        <taxon>Mycobacteriales</taxon>
        <taxon>Gordoniaceae</taxon>
        <taxon>Gordonia</taxon>
    </lineage>
</organism>